<feature type="transmembrane region" description="Helical" evidence="1">
    <location>
        <begin position="72"/>
        <end position="93"/>
    </location>
</feature>
<keyword evidence="1" id="KW-0812">Transmembrane</keyword>
<gene>
    <name evidence="2" type="ORF">SDC9_133664</name>
</gene>
<sequence>MDIRIDAAARQTKLQRLQTQIGILQKNVGREIADRQAAAMFNTPSFKAHIGIHHVPFVRFEAVIRQYFVRGLYALLALFLFRTLRFFCAFTGIDADQRS</sequence>
<dbReference type="AlphaFoldDB" id="A0A645DBL2"/>
<comment type="caution">
    <text evidence="2">The sequence shown here is derived from an EMBL/GenBank/DDBJ whole genome shotgun (WGS) entry which is preliminary data.</text>
</comment>
<organism evidence="2">
    <name type="scientific">bioreactor metagenome</name>
    <dbReference type="NCBI Taxonomy" id="1076179"/>
    <lineage>
        <taxon>unclassified sequences</taxon>
        <taxon>metagenomes</taxon>
        <taxon>ecological metagenomes</taxon>
    </lineage>
</organism>
<reference evidence="2" key="1">
    <citation type="submission" date="2019-08" db="EMBL/GenBank/DDBJ databases">
        <authorList>
            <person name="Kucharzyk K."/>
            <person name="Murdoch R.W."/>
            <person name="Higgins S."/>
            <person name="Loffler F."/>
        </authorList>
    </citation>
    <scope>NUCLEOTIDE SEQUENCE</scope>
</reference>
<protein>
    <submittedName>
        <fullName evidence="2">Uncharacterized protein</fullName>
    </submittedName>
</protein>
<dbReference type="EMBL" id="VSSQ01034574">
    <property type="protein sequence ID" value="MPM86575.1"/>
    <property type="molecule type" value="Genomic_DNA"/>
</dbReference>
<evidence type="ECO:0000256" key="1">
    <source>
        <dbReference type="SAM" id="Phobius"/>
    </source>
</evidence>
<proteinExistence type="predicted"/>
<evidence type="ECO:0000313" key="2">
    <source>
        <dbReference type="EMBL" id="MPM86575.1"/>
    </source>
</evidence>
<keyword evidence="1" id="KW-1133">Transmembrane helix</keyword>
<name>A0A645DBL2_9ZZZZ</name>
<accession>A0A645DBL2</accession>
<keyword evidence="1" id="KW-0472">Membrane</keyword>